<protein>
    <submittedName>
        <fullName evidence="1">Uncharacterized protein</fullName>
    </submittedName>
</protein>
<proteinExistence type="predicted"/>
<reference evidence="1" key="1">
    <citation type="journal article" date="2015" name="Nature">
        <title>Complex archaea that bridge the gap between prokaryotes and eukaryotes.</title>
        <authorList>
            <person name="Spang A."/>
            <person name="Saw J.H."/>
            <person name="Jorgensen S.L."/>
            <person name="Zaremba-Niedzwiedzka K."/>
            <person name="Martijn J."/>
            <person name="Lind A.E."/>
            <person name="van Eijk R."/>
            <person name="Schleper C."/>
            <person name="Guy L."/>
            <person name="Ettema T.J."/>
        </authorList>
    </citation>
    <scope>NUCLEOTIDE SEQUENCE</scope>
</reference>
<name>A0A0F9SCC4_9ZZZZ</name>
<accession>A0A0F9SCC4</accession>
<dbReference type="AlphaFoldDB" id="A0A0F9SCC4"/>
<dbReference type="EMBL" id="LAZR01000498">
    <property type="protein sequence ID" value="KKN66520.1"/>
    <property type="molecule type" value="Genomic_DNA"/>
</dbReference>
<comment type="caution">
    <text evidence="1">The sequence shown here is derived from an EMBL/GenBank/DDBJ whole genome shotgun (WGS) entry which is preliminary data.</text>
</comment>
<sequence>MTNEFKLFGEDSICAWCHSGDVPLIETQAEPLKDDKVHICELCYTTTAIGSRLQYPARDPDSYGEQQVVRAIAQAANFIVNQLKNNA</sequence>
<gene>
    <name evidence="1" type="ORF">LCGC14_0470540</name>
</gene>
<organism evidence="1">
    <name type="scientific">marine sediment metagenome</name>
    <dbReference type="NCBI Taxonomy" id="412755"/>
    <lineage>
        <taxon>unclassified sequences</taxon>
        <taxon>metagenomes</taxon>
        <taxon>ecological metagenomes</taxon>
    </lineage>
</organism>
<evidence type="ECO:0000313" key="1">
    <source>
        <dbReference type="EMBL" id="KKN66520.1"/>
    </source>
</evidence>